<dbReference type="PANTHER" id="PTHR22589">
    <property type="entry name" value="CARNITINE O-ACYLTRANSFERASE"/>
    <property type="match status" value="1"/>
</dbReference>
<protein>
    <submittedName>
        <fullName evidence="7">Acyltransferase ChoActase/COT/CPT</fullName>
    </submittedName>
</protein>
<dbReference type="OrthoDB" id="240216at2759"/>
<dbReference type="InterPro" id="IPR039551">
    <property type="entry name" value="Cho/carn_acyl_trans"/>
</dbReference>
<dbReference type="EMBL" id="KZ987790">
    <property type="protein sequence ID" value="RKP14799.1"/>
    <property type="molecule type" value="Genomic_DNA"/>
</dbReference>
<evidence type="ECO:0000259" key="6">
    <source>
        <dbReference type="Pfam" id="PF00755"/>
    </source>
</evidence>
<dbReference type="Proteomes" id="UP000267251">
    <property type="component" value="Unassembled WGS sequence"/>
</dbReference>
<dbReference type="Gene3D" id="3.30.559.70">
    <property type="entry name" value="Choline/Carnitine o-acyltransferase, domain 2"/>
    <property type="match status" value="1"/>
</dbReference>
<evidence type="ECO:0000313" key="8">
    <source>
        <dbReference type="Proteomes" id="UP000267251"/>
    </source>
</evidence>
<proteinExistence type="inferred from homology"/>
<evidence type="ECO:0000256" key="5">
    <source>
        <dbReference type="RuleBase" id="RU003801"/>
    </source>
</evidence>
<evidence type="ECO:0000256" key="2">
    <source>
        <dbReference type="ARBA" id="ARBA00022679"/>
    </source>
</evidence>
<reference evidence="8" key="1">
    <citation type="journal article" date="2018" name="Nat. Microbiol.">
        <title>Leveraging single-cell genomics to expand the fungal tree of life.</title>
        <authorList>
            <person name="Ahrendt S.R."/>
            <person name="Quandt C.A."/>
            <person name="Ciobanu D."/>
            <person name="Clum A."/>
            <person name="Salamov A."/>
            <person name="Andreopoulos B."/>
            <person name="Cheng J.F."/>
            <person name="Woyke T."/>
            <person name="Pelin A."/>
            <person name="Henrissat B."/>
            <person name="Reynolds N.K."/>
            <person name="Benny G.L."/>
            <person name="Smith M.E."/>
            <person name="James T.Y."/>
            <person name="Grigoriev I.V."/>
        </authorList>
    </citation>
    <scope>NUCLEOTIDE SEQUENCE [LARGE SCALE GENOMIC DNA]</scope>
</reference>
<dbReference type="InterPro" id="IPR023213">
    <property type="entry name" value="CAT-like_dom_sf"/>
</dbReference>
<dbReference type="InterPro" id="IPR042231">
    <property type="entry name" value="Cho/carn_acyl_trans_2"/>
</dbReference>
<dbReference type="PROSITE" id="PS00439">
    <property type="entry name" value="ACYLTRANSF_C_1"/>
    <property type="match status" value="1"/>
</dbReference>
<evidence type="ECO:0000256" key="1">
    <source>
        <dbReference type="ARBA" id="ARBA00005232"/>
    </source>
</evidence>
<gene>
    <name evidence="7" type="ORF">BJ684DRAFT_8019</name>
</gene>
<dbReference type="Gene3D" id="3.30.559.10">
    <property type="entry name" value="Chloramphenicol acetyltransferase-like domain"/>
    <property type="match status" value="1"/>
</dbReference>
<dbReference type="GO" id="GO:0016746">
    <property type="term" value="F:acyltransferase activity"/>
    <property type="evidence" value="ECO:0007669"/>
    <property type="project" value="UniProtKB-KW"/>
</dbReference>
<dbReference type="AlphaFoldDB" id="A0A4V1IYJ7"/>
<accession>A0A4V1IYJ7</accession>
<feature type="active site" description="Proton acceptor" evidence="4">
    <location>
        <position position="368"/>
    </location>
</feature>
<feature type="domain" description="Choline/carnitine acyltransferase" evidence="6">
    <location>
        <begin position="59"/>
        <end position="627"/>
    </location>
</feature>
<name>A0A4V1IYJ7_9FUNG</name>
<evidence type="ECO:0000313" key="7">
    <source>
        <dbReference type="EMBL" id="RKP14799.1"/>
    </source>
</evidence>
<keyword evidence="2 5" id="KW-0808">Transferase</keyword>
<keyword evidence="3 5" id="KW-0012">Acyltransferase</keyword>
<dbReference type="PANTHER" id="PTHR22589:SF107">
    <property type="entry name" value="CHOLINE_CARNITINE ACYLTRANSFERASE DOMAIN-CONTAINING PROTEIN"/>
    <property type="match status" value="1"/>
</dbReference>
<dbReference type="InterPro" id="IPR000542">
    <property type="entry name" value="Carn_acyl_trans"/>
</dbReference>
<comment type="similarity">
    <text evidence="1 5">Belongs to the carnitine/choline acetyltransferase family.</text>
</comment>
<keyword evidence="8" id="KW-1185">Reference proteome</keyword>
<dbReference type="PROSITE" id="PS00440">
    <property type="entry name" value="ACYLTRANSF_C_2"/>
    <property type="match status" value="1"/>
</dbReference>
<sequence length="662" mass="73786">MPGLVHPLLARSLNQTPHGLRQASVKYPTLRLLATFAPRFERAKQDTPTFANQSSIPRLPIPRLEDTATRYLRSLEPLLKPTELDRSKSAVESFIAPGGLGERLQARLVQVDKEAPASWLEDIWLSKGYLEWREPSYINVNWWCKLRDPPYGLAQPSPNHVTSYQRRRAARMITYLLDINDQINAQELPVEEIRGQPLCMDQYRKQLGGSRIAQPRADTLHNPYPATAKHIVVMCGDTAFEVPVYAANGNRLSTKAIERQLDQVMEMTNKETTPLKTPFPGILTTENRDVWAEAREHLQALSHTNQHSLDVIDQALFAVCLDTEGSDMSPDDFAAHLFHANGGRNRWYDKTLQFILSPDGKLGVNGEHTSADAVIPGNFFNSIIQAEFEAYMSKEKPSSSSETLPQPKALNWDLDDRLRSTIQNARKNAKAFSAQIQCRLLHHHEFGTDALKSMKVSPDAFMQMALQLAYFRIHGSPCPTYESASTRGFLHGRTETVRSCSVESVAFTRTIEDPCASDADKMHALSNALTSHLEYMKAASTGNGVDRHLLGLRCQLQGPEETEEAGIFLDPAYTYSQSFRLSSSNMSPGDAFYGGFAPVVQDGYGINYSLGREGIKASISIWKDSGVDTQESINGADTMVQAIAQSLDDLYGLIVREKANKV</sequence>
<dbReference type="SUPFAM" id="SSF52777">
    <property type="entry name" value="CoA-dependent acyltransferases"/>
    <property type="match status" value="2"/>
</dbReference>
<organism evidence="7 8">
    <name type="scientific">Piptocephalis cylindrospora</name>
    <dbReference type="NCBI Taxonomy" id="1907219"/>
    <lineage>
        <taxon>Eukaryota</taxon>
        <taxon>Fungi</taxon>
        <taxon>Fungi incertae sedis</taxon>
        <taxon>Zoopagomycota</taxon>
        <taxon>Zoopagomycotina</taxon>
        <taxon>Zoopagomycetes</taxon>
        <taxon>Zoopagales</taxon>
        <taxon>Piptocephalidaceae</taxon>
        <taxon>Piptocephalis</taxon>
    </lineage>
</organism>
<dbReference type="Pfam" id="PF00755">
    <property type="entry name" value="Carn_acyltransf"/>
    <property type="match status" value="1"/>
</dbReference>
<evidence type="ECO:0000256" key="3">
    <source>
        <dbReference type="ARBA" id="ARBA00023315"/>
    </source>
</evidence>
<evidence type="ECO:0000256" key="4">
    <source>
        <dbReference type="PIRSR" id="PIRSR600542-1"/>
    </source>
</evidence>